<dbReference type="GO" id="GO:0004239">
    <property type="term" value="F:initiator methionyl aminopeptidase activity"/>
    <property type="evidence" value="ECO:0007669"/>
    <property type="project" value="UniProtKB-EC"/>
</dbReference>
<sequence>MSWERNVVLKSAAELELMKEAGHINALALEEVRKNIRPGVTTAKLDKVAEQVIRDHGATPAFLKYPGPYPYPATINASINEELVHGLPSEKRVLREGDIFSVDCGTVWKGFVGDSAFTIGIGEISAEAQMLIDVTCEALRIGIDQMRPGRHAGDVSAAIQHSPGRGLLLQPGITIALEPMVLVGTHRTKVLADQWTVVSADGSLTAHFEHSVAVTEDEPLILTQ</sequence>
<dbReference type="InterPro" id="IPR000994">
    <property type="entry name" value="Pept_M24"/>
</dbReference>
<organism evidence="2">
    <name type="scientific">uncultured Chloroflexi bacterium Rifle_16ft_4_minimus_5165</name>
    <dbReference type="NCBI Taxonomy" id="1665076"/>
    <lineage>
        <taxon>Bacteria</taxon>
        <taxon>Bacillati</taxon>
        <taxon>Chloroflexota</taxon>
        <taxon>environmental samples</taxon>
    </lineage>
</organism>
<dbReference type="SUPFAM" id="SSF55920">
    <property type="entry name" value="Creatinase/aminopeptidase"/>
    <property type="match status" value="1"/>
</dbReference>
<dbReference type="PANTHER" id="PTHR43330">
    <property type="entry name" value="METHIONINE AMINOPEPTIDASE"/>
    <property type="match status" value="1"/>
</dbReference>
<name>A0A0H4TD38_9CHLR</name>
<dbReference type="GO" id="GO:0005829">
    <property type="term" value="C:cytosol"/>
    <property type="evidence" value="ECO:0007669"/>
    <property type="project" value="TreeGrafter"/>
</dbReference>
<proteinExistence type="predicted"/>
<evidence type="ECO:0000259" key="1">
    <source>
        <dbReference type="Pfam" id="PF00557"/>
    </source>
</evidence>
<protein>
    <submittedName>
        <fullName evidence="2">Map, methionine aminopeptidase, methionyl aminopeptidase</fullName>
        <ecNumber evidence="2">3.4.11.18</ecNumber>
    </submittedName>
</protein>
<dbReference type="InterPro" id="IPR001714">
    <property type="entry name" value="Pept_M24_MAP"/>
</dbReference>
<keyword evidence="2" id="KW-0378">Hydrolase</keyword>
<keyword evidence="2" id="KW-0645">Protease</keyword>
<dbReference type="PRINTS" id="PR00599">
    <property type="entry name" value="MAPEPTIDASE"/>
</dbReference>
<keyword evidence="2" id="KW-0031">Aminopeptidase</keyword>
<dbReference type="InterPro" id="IPR036005">
    <property type="entry name" value="Creatinase/aminopeptidase-like"/>
</dbReference>
<dbReference type="Pfam" id="PF00557">
    <property type="entry name" value="Peptidase_M24"/>
    <property type="match status" value="1"/>
</dbReference>
<dbReference type="Gene3D" id="3.90.230.10">
    <property type="entry name" value="Creatinase/methionine aminopeptidase superfamily"/>
    <property type="match status" value="2"/>
</dbReference>
<feature type="domain" description="Peptidase M24" evidence="1">
    <location>
        <begin position="16"/>
        <end position="161"/>
    </location>
</feature>
<dbReference type="GO" id="GO:0070006">
    <property type="term" value="F:metalloaminopeptidase activity"/>
    <property type="evidence" value="ECO:0007669"/>
    <property type="project" value="TreeGrafter"/>
</dbReference>
<dbReference type="AlphaFoldDB" id="A0A0H4TD38"/>
<dbReference type="PANTHER" id="PTHR43330:SF27">
    <property type="entry name" value="METHIONINE AMINOPEPTIDASE"/>
    <property type="match status" value="1"/>
</dbReference>
<evidence type="ECO:0000313" key="2">
    <source>
        <dbReference type="EMBL" id="AKQ04427.1"/>
    </source>
</evidence>
<dbReference type="EMBL" id="KT007038">
    <property type="protein sequence ID" value="AKQ04427.1"/>
    <property type="molecule type" value="Genomic_DNA"/>
</dbReference>
<dbReference type="EC" id="3.4.11.18" evidence="2"/>
<reference evidence="2" key="1">
    <citation type="journal article" date="2015" name="ISME J.">
        <title>Aquifer environment selects for microbial species cohorts in sediment and groundwater.</title>
        <authorList>
            <person name="Hug L.A."/>
            <person name="Thomas B.C."/>
            <person name="Brown C.T."/>
            <person name="Frischkorn K.R."/>
            <person name="Williams K.H."/>
            <person name="Tringe S.G."/>
            <person name="Banfield J.F."/>
        </authorList>
    </citation>
    <scope>NUCLEOTIDE SEQUENCE</scope>
</reference>
<accession>A0A0H4TD38</accession>